<name>A0A2P6NE30_9EUKA</name>
<reference evidence="4 5" key="1">
    <citation type="journal article" date="2018" name="Genome Biol. Evol.">
        <title>Multiple Roots of Fruiting Body Formation in Amoebozoa.</title>
        <authorList>
            <person name="Hillmann F."/>
            <person name="Forbes G."/>
            <person name="Novohradska S."/>
            <person name="Ferling I."/>
            <person name="Riege K."/>
            <person name="Groth M."/>
            <person name="Westermann M."/>
            <person name="Marz M."/>
            <person name="Spaller T."/>
            <person name="Winckler T."/>
            <person name="Schaap P."/>
            <person name="Glockner G."/>
        </authorList>
    </citation>
    <scope>NUCLEOTIDE SEQUENCE [LARGE SCALE GENOMIC DNA]</scope>
    <source>
        <strain evidence="4 5">Jena</strain>
    </source>
</reference>
<organism evidence="4 5">
    <name type="scientific">Planoprotostelium fungivorum</name>
    <dbReference type="NCBI Taxonomy" id="1890364"/>
    <lineage>
        <taxon>Eukaryota</taxon>
        <taxon>Amoebozoa</taxon>
        <taxon>Evosea</taxon>
        <taxon>Variosea</taxon>
        <taxon>Cavosteliida</taxon>
        <taxon>Cavosteliaceae</taxon>
        <taxon>Planoprotostelium</taxon>
    </lineage>
</organism>
<keyword evidence="2" id="KW-0539">Nucleus</keyword>
<dbReference type="EMBL" id="MDYQ01000107">
    <property type="protein sequence ID" value="PRP82216.1"/>
    <property type="molecule type" value="Genomic_DNA"/>
</dbReference>
<evidence type="ECO:0000313" key="4">
    <source>
        <dbReference type="EMBL" id="PRP82216.1"/>
    </source>
</evidence>
<dbReference type="PANTHER" id="PTHR22812">
    <property type="entry name" value="CHROMOBOX PROTEIN"/>
    <property type="match status" value="1"/>
</dbReference>
<evidence type="ECO:0000313" key="5">
    <source>
        <dbReference type="Proteomes" id="UP000241769"/>
    </source>
</evidence>
<gene>
    <name evidence="4" type="ORF">PROFUN_06228</name>
</gene>
<dbReference type="SMART" id="SM00298">
    <property type="entry name" value="CHROMO"/>
    <property type="match status" value="1"/>
</dbReference>
<feature type="non-terminal residue" evidence="4">
    <location>
        <position position="1"/>
    </location>
</feature>
<dbReference type="PROSITE" id="PS50013">
    <property type="entry name" value="CHROMO_2"/>
    <property type="match status" value="1"/>
</dbReference>
<evidence type="ECO:0000256" key="2">
    <source>
        <dbReference type="ARBA" id="ARBA00023242"/>
    </source>
</evidence>
<dbReference type="AlphaFoldDB" id="A0A2P6NE30"/>
<dbReference type="Gene3D" id="2.40.50.40">
    <property type="match status" value="1"/>
</dbReference>
<comment type="subcellular location">
    <subcellularLocation>
        <location evidence="1">Nucleus</location>
    </subcellularLocation>
</comment>
<protein>
    <submittedName>
        <fullName evidence="4">Putative chromobox protein</fullName>
    </submittedName>
</protein>
<dbReference type="InterPro" id="IPR051219">
    <property type="entry name" value="Heterochromatin_chromo-domain"/>
</dbReference>
<sequence>ISLSNILVYNSESQIDSMLPYTYVLSLPPSIKIYPVFHTSLLTLYMENTLVEAILDVQKQYGKTQYLVSWKGYGPEENLWLPEDNRSNSPDLVADFKARTARITTSKRKHKN</sequence>
<comment type="caution">
    <text evidence="4">The sequence shown here is derived from an EMBL/GenBank/DDBJ whole genome shotgun (WGS) entry which is preliminary data.</text>
</comment>
<feature type="domain" description="Chromo" evidence="3">
    <location>
        <begin position="49"/>
        <end position="108"/>
    </location>
</feature>
<dbReference type="CDD" id="cd00024">
    <property type="entry name" value="CD_CSD"/>
    <property type="match status" value="1"/>
</dbReference>
<dbReference type="GO" id="GO:0005634">
    <property type="term" value="C:nucleus"/>
    <property type="evidence" value="ECO:0007669"/>
    <property type="project" value="UniProtKB-SubCell"/>
</dbReference>
<dbReference type="SUPFAM" id="SSF54160">
    <property type="entry name" value="Chromo domain-like"/>
    <property type="match status" value="1"/>
</dbReference>
<dbReference type="InterPro" id="IPR000953">
    <property type="entry name" value="Chromo/chromo_shadow_dom"/>
</dbReference>
<dbReference type="Pfam" id="PF00385">
    <property type="entry name" value="Chromo"/>
    <property type="match status" value="1"/>
</dbReference>
<dbReference type="InParanoid" id="A0A2P6NE30"/>
<evidence type="ECO:0000259" key="3">
    <source>
        <dbReference type="PROSITE" id="PS50013"/>
    </source>
</evidence>
<dbReference type="InterPro" id="IPR016197">
    <property type="entry name" value="Chromo-like_dom_sf"/>
</dbReference>
<keyword evidence="5" id="KW-1185">Reference proteome</keyword>
<dbReference type="InterPro" id="IPR023780">
    <property type="entry name" value="Chromo_domain"/>
</dbReference>
<accession>A0A2P6NE30</accession>
<dbReference type="Proteomes" id="UP000241769">
    <property type="component" value="Unassembled WGS sequence"/>
</dbReference>
<evidence type="ECO:0000256" key="1">
    <source>
        <dbReference type="ARBA" id="ARBA00004123"/>
    </source>
</evidence>
<dbReference type="OrthoDB" id="5427872at2759"/>
<proteinExistence type="predicted"/>
<dbReference type="STRING" id="1890364.A0A2P6NE30"/>